<keyword evidence="3" id="KW-1185">Reference proteome</keyword>
<accession>A0AAD7FAU7</accession>
<dbReference type="Gene3D" id="3.40.50.1820">
    <property type="entry name" value="alpha/beta hydrolase"/>
    <property type="match status" value="1"/>
</dbReference>
<evidence type="ECO:0000313" key="3">
    <source>
        <dbReference type="Proteomes" id="UP001221757"/>
    </source>
</evidence>
<proteinExistence type="predicted"/>
<dbReference type="EMBL" id="JARKIE010000916">
    <property type="protein sequence ID" value="KAJ7612966.1"/>
    <property type="molecule type" value="Genomic_DNA"/>
</dbReference>
<dbReference type="InterPro" id="IPR029058">
    <property type="entry name" value="AB_hydrolase_fold"/>
</dbReference>
<evidence type="ECO:0000313" key="2">
    <source>
        <dbReference type="EMBL" id="KAJ7612966.1"/>
    </source>
</evidence>
<dbReference type="SUPFAM" id="SSF53474">
    <property type="entry name" value="alpha/beta-Hydrolases"/>
    <property type="match status" value="1"/>
</dbReference>
<organism evidence="2 3">
    <name type="scientific">Mycena rosella</name>
    <name type="common">Pink bonnet</name>
    <name type="synonym">Agaricus rosellus</name>
    <dbReference type="NCBI Taxonomy" id="1033263"/>
    <lineage>
        <taxon>Eukaryota</taxon>
        <taxon>Fungi</taxon>
        <taxon>Dikarya</taxon>
        <taxon>Basidiomycota</taxon>
        <taxon>Agaricomycotina</taxon>
        <taxon>Agaricomycetes</taxon>
        <taxon>Agaricomycetidae</taxon>
        <taxon>Agaricales</taxon>
        <taxon>Marasmiineae</taxon>
        <taxon>Mycenaceae</taxon>
        <taxon>Mycena</taxon>
    </lineage>
</organism>
<evidence type="ECO:0000256" key="1">
    <source>
        <dbReference type="SAM" id="MobiDB-lite"/>
    </source>
</evidence>
<dbReference type="AlphaFoldDB" id="A0AAD7FAU7"/>
<reference evidence="2" key="1">
    <citation type="submission" date="2023-03" db="EMBL/GenBank/DDBJ databases">
        <title>Massive genome expansion in bonnet fungi (Mycena s.s.) driven by repeated elements and novel gene families across ecological guilds.</title>
        <authorList>
            <consortium name="Lawrence Berkeley National Laboratory"/>
            <person name="Harder C.B."/>
            <person name="Miyauchi S."/>
            <person name="Viragh M."/>
            <person name="Kuo A."/>
            <person name="Thoen E."/>
            <person name="Andreopoulos B."/>
            <person name="Lu D."/>
            <person name="Skrede I."/>
            <person name="Drula E."/>
            <person name="Henrissat B."/>
            <person name="Morin E."/>
            <person name="Kohler A."/>
            <person name="Barry K."/>
            <person name="LaButti K."/>
            <person name="Morin E."/>
            <person name="Salamov A."/>
            <person name="Lipzen A."/>
            <person name="Mereny Z."/>
            <person name="Hegedus B."/>
            <person name="Baldrian P."/>
            <person name="Stursova M."/>
            <person name="Weitz H."/>
            <person name="Taylor A."/>
            <person name="Grigoriev I.V."/>
            <person name="Nagy L.G."/>
            <person name="Martin F."/>
            <person name="Kauserud H."/>
        </authorList>
    </citation>
    <scope>NUCLEOTIDE SEQUENCE</scope>
    <source>
        <strain evidence="2">CBHHK067</strain>
    </source>
</reference>
<gene>
    <name evidence="2" type="ORF">B0H17DRAFT_1116947</name>
</gene>
<dbReference type="Proteomes" id="UP001221757">
    <property type="component" value="Unassembled WGS sequence"/>
</dbReference>
<name>A0AAD7FAU7_MYCRO</name>
<feature type="non-terminal residue" evidence="2">
    <location>
        <position position="1"/>
    </location>
</feature>
<feature type="region of interest" description="Disordered" evidence="1">
    <location>
        <begin position="146"/>
        <end position="167"/>
    </location>
</feature>
<sequence length="201" mass="20989">MGGAIAAAFVATFPDLVEDEVVLLASAGLLEAADLSRTAKVMSSPLVQALTANHFVYAYLRRLAASAPPPADATHELVRLQSAHLPGFNRAVSSSLRAGPVTGLRWAFESPAWAGRRVLILHGTDDTTVPPAHAPRIAALLGAPRAQPHCNDSETTTAPHPDSPTPQRTRVELALVPGAGQGLTWTHAGEVGRAVCAFFGV</sequence>
<comment type="caution">
    <text evidence="2">The sequence shown here is derived from an EMBL/GenBank/DDBJ whole genome shotgun (WGS) entry which is preliminary data.</text>
</comment>
<protein>
    <submittedName>
        <fullName evidence="2">Uncharacterized protein</fullName>
    </submittedName>
</protein>